<protein>
    <recommendedName>
        <fullName evidence="4">UDP-N-acetylglucosamine--peptide N-acetylglucosaminyltransferase stabilizing protein GtfB</fullName>
    </recommendedName>
    <alternativeName>
        <fullName evidence="4">Glycosyltransferase stabilizing protein GtfB</fullName>
    </alternativeName>
</protein>
<comment type="similarity">
    <text evidence="4">Belongs to the GtfB family.</text>
</comment>
<accession>A0A7H1MK01</accession>
<reference evidence="5 6" key="1">
    <citation type="submission" date="2019-08" db="EMBL/GenBank/DDBJ databases">
        <authorList>
            <person name="Chang H.C."/>
            <person name="Mun S.Y."/>
        </authorList>
    </citation>
    <scope>NUCLEOTIDE SEQUENCE [LARGE SCALE GENOMIC DNA]</scope>
    <source>
        <strain evidence="5 6">SK</strain>
    </source>
</reference>
<proteinExistence type="inferred from homology"/>
<keyword evidence="3 4" id="KW-0472">Membrane</keyword>
<comment type="function">
    <text evidence="4">Required for polymorphic O-glycosylation of the serine-rich repeat protein in this bacteria. A stabilizing protein that is part of the accessory SecA2/SecY2 system specifically required to export serine-rich repeat cell wall proteins usually encoded upstream in the same operon. The GtfA-GtfB complex adds GlcNAc from UDP-GlcNAc to the substrate protein, attaching the first sugar residue. Stabilizes the glycosylation activity of GtfA. Has no N-acetylglucosaminyl transferase activity on its own.</text>
</comment>
<dbReference type="GO" id="GO:0031647">
    <property type="term" value="P:regulation of protein stability"/>
    <property type="evidence" value="ECO:0007669"/>
    <property type="project" value="UniProtKB-UniRule"/>
</dbReference>
<dbReference type="RefSeq" id="WP_006845429.1">
    <property type="nucleotide sequence ID" value="NZ_CP026847.1"/>
</dbReference>
<name>A0A7H1MK01_9LACO</name>
<sequence>MKINIFDYYDGKTQRLLNSLRTAGISRNNLFVHYAGDLPENAISPFSFFMEIDHQKREGLFFDQVEVPEFYDIRHVSGSNANIENMGHVVGSVNYSKKGYRLVDTVDWYLNGDPKKIIKKDFYNISGKLYATSFFSEGKPYLTEYYKDGEAVVIENLVTHKIQLIIKERKIIFNNLTEFFIFFLEKAEINPDDIFINSLNYPLFIAKIVAVKPNTTLFWQEALGEKIPGNMESELNSPKALKQIIFNNEDHLKQVESQYVSTKVNLNYLSDIGEFTRKNTFIKKAFILTNSDRLYGLEDILNTFNELDITVAAYTNMSTKLEHLGDKYNNLHLIPSLAPKKLAAEMNKADIYLDINDGMKVDNVLKKAYRQNMIILSMDQVKSSNYKSLNFYDVRSLCNDLASIMSSENTWRSSLNKMIQQNGPSSKVSDYKQVLSIKN</sequence>
<dbReference type="AlphaFoldDB" id="A0A7H1MK01"/>
<comment type="pathway">
    <text evidence="1 4">Protein modification; protein glycosylation.</text>
</comment>
<dbReference type="Proteomes" id="UP000516446">
    <property type="component" value="Chromosome"/>
</dbReference>
<evidence type="ECO:0000256" key="1">
    <source>
        <dbReference type="ARBA" id="ARBA00004922"/>
    </source>
</evidence>
<evidence type="ECO:0000256" key="4">
    <source>
        <dbReference type="HAMAP-Rule" id="MF_01473"/>
    </source>
</evidence>
<dbReference type="EMBL" id="CP043431">
    <property type="protein sequence ID" value="QNT63787.1"/>
    <property type="molecule type" value="Genomic_DNA"/>
</dbReference>
<evidence type="ECO:0000313" key="5">
    <source>
        <dbReference type="EMBL" id="QNT63787.1"/>
    </source>
</evidence>
<dbReference type="UniPathway" id="UPA00378"/>
<comment type="subcellular location">
    <subcellularLocation>
        <location evidence="4">Cell membrane</location>
        <topology evidence="4">Peripheral membrane protein</topology>
    </subcellularLocation>
</comment>
<keyword evidence="2 4" id="KW-1003">Cell membrane</keyword>
<organism evidence="5 6">
    <name type="scientific">Weissella koreensis</name>
    <dbReference type="NCBI Taxonomy" id="165096"/>
    <lineage>
        <taxon>Bacteria</taxon>
        <taxon>Bacillati</taxon>
        <taxon>Bacillota</taxon>
        <taxon>Bacilli</taxon>
        <taxon>Lactobacillales</taxon>
        <taxon>Lactobacillaceae</taxon>
        <taxon>Weissella</taxon>
    </lineage>
</organism>
<evidence type="ECO:0000313" key="6">
    <source>
        <dbReference type="Proteomes" id="UP000516446"/>
    </source>
</evidence>
<evidence type="ECO:0000256" key="3">
    <source>
        <dbReference type="ARBA" id="ARBA00023136"/>
    </source>
</evidence>
<evidence type="ECO:0000256" key="2">
    <source>
        <dbReference type="ARBA" id="ARBA00022475"/>
    </source>
</evidence>
<dbReference type="HAMAP" id="MF_01473">
    <property type="entry name" value="GtfB"/>
    <property type="match status" value="1"/>
</dbReference>
<comment type="subunit">
    <text evidence="4">Forms a heterotetramer with 2 subunits each of GtfA and GtfB. Part of the accessory SecA2/SecY2 protein translocation apparatus.</text>
</comment>
<dbReference type="InterPro" id="IPR014268">
    <property type="entry name" value="GtfB"/>
</dbReference>
<gene>
    <name evidence="4" type="primary">gtfB</name>
    <name evidence="5" type="ORF">FY536_00225</name>
</gene>
<dbReference type="GO" id="GO:0017122">
    <property type="term" value="C:protein N-acetylglucosaminyltransferase complex"/>
    <property type="evidence" value="ECO:0007669"/>
    <property type="project" value="UniProtKB-UniRule"/>
</dbReference>
<dbReference type="GO" id="GO:0005886">
    <property type="term" value="C:plasma membrane"/>
    <property type="evidence" value="ECO:0007669"/>
    <property type="project" value="UniProtKB-SubCell"/>
</dbReference>
<keyword evidence="6" id="KW-1185">Reference proteome</keyword>